<evidence type="ECO:0000256" key="1">
    <source>
        <dbReference type="SAM" id="SignalP"/>
    </source>
</evidence>
<dbReference type="Pfam" id="PF01471">
    <property type="entry name" value="PG_binding_1"/>
    <property type="match status" value="1"/>
</dbReference>
<dbReference type="Gene3D" id="1.10.101.10">
    <property type="entry name" value="PGBD-like superfamily/PGBD"/>
    <property type="match status" value="1"/>
</dbReference>
<dbReference type="RefSeq" id="WP_187741187.1">
    <property type="nucleotide sequence ID" value="NZ_CP060825.1"/>
</dbReference>
<keyword evidence="1" id="KW-0732">Signal</keyword>
<sequence>MTTHDSRRRTLRRLSLPLGATVLALGIAATTVTPAAASNSYNGRSHIYGVGTITDDLNDEGVVNVSTNVRSNVTCLWQTILWADGYLPQSGVDGSFGPQTKAATQAWQRARGLSADGSAGKLTWAKAGTKISYSGASGGKVYGGYDGTKVNFMVRRTDTGGNWEFASGSAKGGIKWASYNSVGC</sequence>
<feature type="signal peptide" evidence="1">
    <location>
        <begin position="1"/>
        <end position="35"/>
    </location>
</feature>
<keyword evidence="4" id="KW-1185">Reference proteome</keyword>
<dbReference type="EMBL" id="CP060825">
    <property type="protein sequence ID" value="QNP64039.1"/>
    <property type="molecule type" value="Genomic_DNA"/>
</dbReference>
<evidence type="ECO:0000259" key="2">
    <source>
        <dbReference type="Pfam" id="PF01471"/>
    </source>
</evidence>
<dbReference type="AlphaFoldDB" id="A0A7H0HU23"/>
<feature type="domain" description="Peptidoglycan binding-like" evidence="2">
    <location>
        <begin position="78"/>
        <end position="126"/>
    </location>
</feature>
<name>A0A7H0HU23_9ACTN</name>
<dbReference type="KEGG" id="sgj:IAG43_14625"/>
<dbReference type="Proteomes" id="UP000516230">
    <property type="component" value="Chromosome"/>
</dbReference>
<dbReference type="PROSITE" id="PS51318">
    <property type="entry name" value="TAT"/>
    <property type="match status" value="1"/>
</dbReference>
<dbReference type="InterPro" id="IPR002477">
    <property type="entry name" value="Peptidoglycan-bd-like"/>
</dbReference>
<evidence type="ECO:0000313" key="4">
    <source>
        <dbReference type="Proteomes" id="UP000516230"/>
    </source>
</evidence>
<dbReference type="InterPro" id="IPR036365">
    <property type="entry name" value="PGBD-like_sf"/>
</dbReference>
<feature type="chain" id="PRO_5039467512" evidence="1">
    <location>
        <begin position="36"/>
        <end position="184"/>
    </location>
</feature>
<accession>A0A7H0HU23</accession>
<evidence type="ECO:0000313" key="3">
    <source>
        <dbReference type="EMBL" id="QNP64039.1"/>
    </source>
</evidence>
<organism evidence="3 4">
    <name type="scientific">Streptomyces genisteinicus</name>
    <dbReference type="NCBI Taxonomy" id="2768068"/>
    <lineage>
        <taxon>Bacteria</taxon>
        <taxon>Bacillati</taxon>
        <taxon>Actinomycetota</taxon>
        <taxon>Actinomycetes</taxon>
        <taxon>Kitasatosporales</taxon>
        <taxon>Streptomycetaceae</taxon>
        <taxon>Streptomyces</taxon>
    </lineage>
</organism>
<reference evidence="3 4" key="1">
    <citation type="submission" date="2020-08" db="EMBL/GenBank/DDBJ databases">
        <title>A novel species.</title>
        <authorList>
            <person name="Gao J."/>
        </authorList>
    </citation>
    <scope>NUCLEOTIDE SEQUENCE [LARGE SCALE GENOMIC DNA]</scope>
    <source>
        <strain evidence="3 4">CRPJ-33</strain>
    </source>
</reference>
<proteinExistence type="predicted"/>
<protein>
    <submittedName>
        <fullName evidence="3">Peptidoglycan-binding protein</fullName>
    </submittedName>
</protein>
<dbReference type="InterPro" id="IPR006311">
    <property type="entry name" value="TAT_signal"/>
</dbReference>
<dbReference type="SUPFAM" id="SSF47090">
    <property type="entry name" value="PGBD-like"/>
    <property type="match status" value="1"/>
</dbReference>
<dbReference type="InterPro" id="IPR036366">
    <property type="entry name" value="PGBDSf"/>
</dbReference>
<gene>
    <name evidence="3" type="ORF">IAG43_14625</name>
</gene>